<reference evidence="2" key="1">
    <citation type="submission" date="2017-09" db="EMBL/GenBank/DDBJ databases">
        <title>Depth-based differentiation of microbial function through sediment-hosted aquifers and enrichment of novel symbionts in the deep terrestrial subsurface.</title>
        <authorList>
            <person name="Probst A.J."/>
            <person name="Ladd B."/>
            <person name="Jarett J.K."/>
            <person name="Geller-Mcgrath D.E."/>
            <person name="Sieber C.M.K."/>
            <person name="Emerson J.B."/>
            <person name="Anantharaman K."/>
            <person name="Thomas B.C."/>
            <person name="Malmstrom R."/>
            <person name="Stieglmeier M."/>
            <person name="Klingl A."/>
            <person name="Woyke T."/>
            <person name="Ryan C.M."/>
            <person name="Banfield J.F."/>
        </authorList>
    </citation>
    <scope>NUCLEOTIDE SEQUENCE [LARGE SCALE GENOMIC DNA]</scope>
</reference>
<dbReference type="Proteomes" id="UP000229307">
    <property type="component" value="Unassembled WGS sequence"/>
</dbReference>
<name>A0A2M7SAX9_9BACT</name>
<evidence type="ECO:0000313" key="1">
    <source>
        <dbReference type="EMBL" id="PIZ16443.1"/>
    </source>
</evidence>
<dbReference type="EMBL" id="PFMR01000186">
    <property type="protein sequence ID" value="PIZ16443.1"/>
    <property type="molecule type" value="Genomic_DNA"/>
</dbReference>
<proteinExistence type="predicted"/>
<gene>
    <name evidence="1" type="ORF">COY52_06960</name>
</gene>
<sequence>MKLIKFKRSCSMRKILSIIVFAFILTANLKVCPTLILAEAKEVKITASGMTVKVSAGEWKVIGKKGDVIRPDAKLGRDLAPLGRAIIRIKASEFKI</sequence>
<comment type="caution">
    <text evidence="1">The sequence shown here is derived from an EMBL/GenBank/DDBJ whole genome shotgun (WGS) entry which is preliminary data.</text>
</comment>
<accession>A0A2M7SAX9</accession>
<protein>
    <submittedName>
        <fullName evidence="1">Uncharacterized protein</fullName>
    </submittedName>
</protein>
<dbReference type="AlphaFoldDB" id="A0A2M7SAX9"/>
<evidence type="ECO:0000313" key="2">
    <source>
        <dbReference type="Proteomes" id="UP000229307"/>
    </source>
</evidence>
<organism evidence="1 2">
    <name type="scientific">Candidatus Desantisbacteria bacterium CG_4_10_14_0_8_um_filter_48_22</name>
    <dbReference type="NCBI Taxonomy" id="1974543"/>
    <lineage>
        <taxon>Bacteria</taxon>
        <taxon>Candidatus Desantisiibacteriota</taxon>
    </lineage>
</organism>
<feature type="non-terminal residue" evidence="1">
    <location>
        <position position="96"/>
    </location>
</feature>